<organism evidence="2 3">
    <name type="scientific">Lepraria finkii</name>
    <dbReference type="NCBI Taxonomy" id="1340010"/>
    <lineage>
        <taxon>Eukaryota</taxon>
        <taxon>Fungi</taxon>
        <taxon>Dikarya</taxon>
        <taxon>Ascomycota</taxon>
        <taxon>Pezizomycotina</taxon>
        <taxon>Lecanoromycetes</taxon>
        <taxon>OSLEUM clade</taxon>
        <taxon>Lecanoromycetidae</taxon>
        <taxon>Lecanorales</taxon>
        <taxon>Lecanorineae</taxon>
        <taxon>Stereocaulaceae</taxon>
        <taxon>Lepraria</taxon>
    </lineage>
</organism>
<evidence type="ECO:0000313" key="2">
    <source>
        <dbReference type="EMBL" id="KAL2055217.1"/>
    </source>
</evidence>
<feature type="region of interest" description="Disordered" evidence="1">
    <location>
        <begin position="54"/>
        <end position="81"/>
    </location>
</feature>
<dbReference type="Proteomes" id="UP001590951">
    <property type="component" value="Unassembled WGS sequence"/>
</dbReference>
<gene>
    <name evidence="2" type="ORF">ABVK25_004555</name>
</gene>
<feature type="region of interest" description="Disordered" evidence="1">
    <location>
        <begin position="1"/>
        <end position="22"/>
    </location>
</feature>
<name>A0ABR4BCQ5_9LECA</name>
<protein>
    <submittedName>
        <fullName evidence="2">Uncharacterized protein</fullName>
    </submittedName>
</protein>
<accession>A0ABR4BCQ5</accession>
<evidence type="ECO:0000313" key="3">
    <source>
        <dbReference type="Proteomes" id="UP001590951"/>
    </source>
</evidence>
<dbReference type="EMBL" id="JBHFEH010000012">
    <property type="protein sequence ID" value="KAL2055217.1"/>
    <property type="molecule type" value="Genomic_DNA"/>
</dbReference>
<comment type="caution">
    <text evidence="2">The sequence shown here is derived from an EMBL/GenBank/DDBJ whole genome shotgun (WGS) entry which is preliminary data.</text>
</comment>
<sequence>MIPLKDPRSPSKSSGSADSIHIWLDRHPLEPAEYISPDSQAPCPSPYLMRRRRLKEIDPPNNMSQYQTRSRRFSPEDKSGSPLLEIFVTDDFQLRENSELYTSDRAE</sequence>
<evidence type="ECO:0000256" key="1">
    <source>
        <dbReference type="SAM" id="MobiDB-lite"/>
    </source>
</evidence>
<proteinExistence type="predicted"/>
<reference evidence="2 3" key="1">
    <citation type="submission" date="2024-09" db="EMBL/GenBank/DDBJ databases">
        <title>Rethinking Asexuality: The Enigmatic Case of Functional Sexual Genes in Lepraria (Stereocaulaceae).</title>
        <authorList>
            <person name="Doellman M."/>
            <person name="Sun Y."/>
            <person name="Barcenas-Pena A."/>
            <person name="Lumbsch H.T."/>
            <person name="Grewe F."/>
        </authorList>
    </citation>
    <scope>NUCLEOTIDE SEQUENCE [LARGE SCALE GENOMIC DNA]</scope>
    <source>
        <strain evidence="2 3">Grewe 0041</strain>
    </source>
</reference>
<keyword evidence="3" id="KW-1185">Reference proteome</keyword>